<reference evidence="3" key="1">
    <citation type="journal article" date="2020" name="Stud. Mycol.">
        <title>101 Dothideomycetes genomes: a test case for predicting lifestyles and emergence of pathogens.</title>
        <authorList>
            <person name="Haridas S."/>
            <person name="Albert R."/>
            <person name="Binder M."/>
            <person name="Bloem J."/>
            <person name="Labutti K."/>
            <person name="Salamov A."/>
            <person name="Andreopoulos B."/>
            <person name="Baker S."/>
            <person name="Barry K."/>
            <person name="Bills G."/>
            <person name="Bluhm B."/>
            <person name="Cannon C."/>
            <person name="Castanera R."/>
            <person name="Culley D."/>
            <person name="Daum C."/>
            <person name="Ezra D."/>
            <person name="Gonzalez J."/>
            <person name="Henrissat B."/>
            <person name="Kuo A."/>
            <person name="Liang C."/>
            <person name="Lipzen A."/>
            <person name="Lutzoni F."/>
            <person name="Magnuson J."/>
            <person name="Mondo S."/>
            <person name="Nolan M."/>
            <person name="Ohm R."/>
            <person name="Pangilinan J."/>
            <person name="Park H.-J."/>
            <person name="Ramirez L."/>
            <person name="Alfaro M."/>
            <person name="Sun H."/>
            <person name="Tritt A."/>
            <person name="Yoshinaga Y."/>
            <person name="Zwiers L.-H."/>
            <person name="Turgeon B."/>
            <person name="Goodwin S."/>
            <person name="Spatafora J."/>
            <person name="Crous P."/>
            <person name="Grigoriev I."/>
        </authorList>
    </citation>
    <scope>NUCLEOTIDE SEQUENCE</scope>
    <source>
        <strain evidence="3">CBS 269.34</strain>
    </source>
</reference>
<accession>A0A6A6R8Z0</accession>
<evidence type="ECO:0000313" key="3">
    <source>
        <dbReference type="EMBL" id="KAF2500946.1"/>
    </source>
</evidence>
<evidence type="ECO:0000256" key="1">
    <source>
        <dbReference type="SAM" id="Phobius"/>
    </source>
</evidence>
<keyword evidence="1" id="KW-0472">Membrane</keyword>
<feature type="signal peptide" evidence="2">
    <location>
        <begin position="1"/>
        <end position="21"/>
    </location>
</feature>
<dbReference type="OrthoDB" id="10327804at2759"/>
<feature type="transmembrane region" description="Helical" evidence="1">
    <location>
        <begin position="69"/>
        <end position="86"/>
    </location>
</feature>
<protein>
    <recommendedName>
        <fullName evidence="5">Integral membrane protein</fullName>
    </recommendedName>
</protein>
<keyword evidence="1" id="KW-0812">Transmembrane</keyword>
<dbReference type="Proteomes" id="UP000799750">
    <property type="component" value="Unassembled WGS sequence"/>
</dbReference>
<evidence type="ECO:0000256" key="2">
    <source>
        <dbReference type="SAM" id="SignalP"/>
    </source>
</evidence>
<keyword evidence="2" id="KW-0732">Signal</keyword>
<proteinExistence type="predicted"/>
<feature type="transmembrane region" description="Helical" evidence="1">
    <location>
        <begin position="44"/>
        <end position="62"/>
    </location>
</feature>
<dbReference type="EMBL" id="MU004182">
    <property type="protein sequence ID" value="KAF2500946.1"/>
    <property type="molecule type" value="Genomic_DNA"/>
</dbReference>
<feature type="transmembrane region" description="Helical" evidence="1">
    <location>
        <begin position="119"/>
        <end position="143"/>
    </location>
</feature>
<keyword evidence="4" id="KW-1185">Reference proteome</keyword>
<keyword evidence="1" id="KW-1133">Transmembrane helix</keyword>
<evidence type="ECO:0000313" key="4">
    <source>
        <dbReference type="Proteomes" id="UP000799750"/>
    </source>
</evidence>
<sequence>MGSHSKFTALLLLTILTTHSATKDRWAGVPTPPCLENPPAYRLFELVIIIGGSLIMAVAIANSIRNRRLTYSFLFLFNSLICYWQETIGDWGQHLIYSPRFMRHHLLEWLPIKSPNDPIFVPFAYAVYWTAHSIMLMQLAPILQRYFKRMTLLQAVLVLSLPLNYSFDIVVEGFCTYMGYWTYDPGMGPVIKWSTGGRQPLTWPILLMSGWPNLIAYWGGKPPLTSLNIIERWSGLERLTEPQVPYAKAHDRLDPEYASEASPLLDRPKSSKGKAWTDRWNTSEEYDAKLNYKVKDSVPRWLFETARFVAWLVVFNVSFFITLVIPLVVLRVATGRGSKYVP</sequence>
<dbReference type="AlphaFoldDB" id="A0A6A6R8Z0"/>
<feature type="transmembrane region" description="Helical" evidence="1">
    <location>
        <begin position="308"/>
        <end position="333"/>
    </location>
</feature>
<organism evidence="3 4">
    <name type="scientific">Lophium mytilinum</name>
    <dbReference type="NCBI Taxonomy" id="390894"/>
    <lineage>
        <taxon>Eukaryota</taxon>
        <taxon>Fungi</taxon>
        <taxon>Dikarya</taxon>
        <taxon>Ascomycota</taxon>
        <taxon>Pezizomycotina</taxon>
        <taxon>Dothideomycetes</taxon>
        <taxon>Pleosporomycetidae</taxon>
        <taxon>Mytilinidiales</taxon>
        <taxon>Mytilinidiaceae</taxon>
        <taxon>Lophium</taxon>
    </lineage>
</organism>
<evidence type="ECO:0008006" key="5">
    <source>
        <dbReference type="Google" id="ProtNLM"/>
    </source>
</evidence>
<feature type="chain" id="PRO_5025520716" description="Integral membrane protein" evidence="2">
    <location>
        <begin position="22"/>
        <end position="342"/>
    </location>
</feature>
<name>A0A6A6R8Z0_9PEZI</name>
<gene>
    <name evidence="3" type="ORF">BU16DRAFT_533687</name>
</gene>